<dbReference type="InterPro" id="IPR055167">
    <property type="entry name" value="Rootletin-like_CC"/>
</dbReference>
<proteinExistence type="predicted"/>
<sequence>MDSPAGSVGSDLRRQNEELRARLAGEAADHKRRLDAYRRAQQGQAALVSRLQAKVLQYKQRCAELESHMLETPRTEGYRTSTALQPAALPAPSPPSTDSRRDERINDLETALRRLDEEKRKCEKLVAQNNLLRDQLEESHQLNEALTGDLQKLTNDWEALRDEMAVKEDEWKDEEQIALNDTPKIHREAHHHVGKPNYMTADILRSCSWSGEALFALQESPRAAGRGKL</sequence>
<dbReference type="KEGG" id="bman:114247938"/>
<evidence type="ECO:0000313" key="5">
    <source>
        <dbReference type="Proteomes" id="UP000504629"/>
    </source>
</evidence>
<evidence type="ECO:0000256" key="2">
    <source>
        <dbReference type="SAM" id="Coils"/>
    </source>
</evidence>
<evidence type="ECO:0000259" key="4">
    <source>
        <dbReference type="Pfam" id="PF15035"/>
    </source>
</evidence>
<evidence type="ECO:0000313" key="6">
    <source>
        <dbReference type="RefSeq" id="XP_028036829.1"/>
    </source>
</evidence>
<dbReference type="OrthoDB" id="3549872at2759"/>
<name>A0A6J2K946_BOMMA</name>
<keyword evidence="1 2" id="KW-0175">Coiled coil</keyword>
<feature type="coiled-coil region" evidence="2">
    <location>
        <begin position="20"/>
        <end position="68"/>
    </location>
</feature>
<gene>
    <name evidence="6" type="primary">LOC114247938</name>
</gene>
<dbReference type="AlphaFoldDB" id="A0A6J2K946"/>
<protein>
    <submittedName>
        <fullName evidence="6">Rootletin-like</fullName>
    </submittedName>
</protein>
<dbReference type="Proteomes" id="UP000504629">
    <property type="component" value="Unplaced"/>
</dbReference>
<dbReference type="GeneID" id="114247938"/>
<accession>A0A6J2K946</accession>
<dbReference type="Pfam" id="PF15035">
    <property type="entry name" value="Rootletin"/>
    <property type="match status" value="1"/>
</dbReference>
<organism evidence="5 6">
    <name type="scientific">Bombyx mandarina</name>
    <name type="common">Wild silk moth</name>
    <name type="synonym">Wild silkworm</name>
    <dbReference type="NCBI Taxonomy" id="7092"/>
    <lineage>
        <taxon>Eukaryota</taxon>
        <taxon>Metazoa</taxon>
        <taxon>Ecdysozoa</taxon>
        <taxon>Arthropoda</taxon>
        <taxon>Hexapoda</taxon>
        <taxon>Insecta</taxon>
        <taxon>Pterygota</taxon>
        <taxon>Neoptera</taxon>
        <taxon>Endopterygota</taxon>
        <taxon>Lepidoptera</taxon>
        <taxon>Glossata</taxon>
        <taxon>Ditrysia</taxon>
        <taxon>Bombycoidea</taxon>
        <taxon>Bombycidae</taxon>
        <taxon>Bombycinae</taxon>
        <taxon>Bombyx</taxon>
    </lineage>
</organism>
<feature type="domain" description="Rootletin-like coiled-coil" evidence="4">
    <location>
        <begin position="31"/>
        <end position="178"/>
    </location>
</feature>
<feature type="region of interest" description="Disordered" evidence="3">
    <location>
        <begin position="73"/>
        <end position="103"/>
    </location>
</feature>
<dbReference type="RefSeq" id="XP_028036829.1">
    <property type="nucleotide sequence ID" value="XM_028181028.1"/>
</dbReference>
<evidence type="ECO:0000256" key="1">
    <source>
        <dbReference type="ARBA" id="ARBA00023054"/>
    </source>
</evidence>
<reference evidence="6" key="1">
    <citation type="submission" date="2025-08" db="UniProtKB">
        <authorList>
            <consortium name="RefSeq"/>
        </authorList>
    </citation>
    <scope>IDENTIFICATION</scope>
    <source>
        <tissue evidence="6">Silk gland</tissue>
    </source>
</reference>
<keyword evidence="5" id="KW-1185">Reference proteome</keyword>
<evidence type="ECO:0000256" key="3">
    <source>
        <dbReference type="SAM" id="MobiDB-lite"/>
    </source>
</evidence>